<accession>A0ABS4IBG6</accession>
<dbReference type="RefSeq" id="WP_209461492.1">
    <property type="nucleotide sequence ID" value="NZ_CP110224.1"/>
</dbReference>
<reference evidence="1 2" key="1">
    <citation type="submission" date="2021-03" db="EMBL/GenBank/DDBJ databases">
        <title>Genomic Encyclopedia of Type Strains, Phase IV (KMG-IV): sequencing the most valuable type-strain genomes for metagenomic binning, comparative biology and taxonomic classification.</title>
        <authorList>
            <person name="Goeker M."/>
        </authorList>
    </citation>
    <scope>NUCLEOTIDE SEQUENCE [LARGE SCALE GENOMIC DNA]</scope>
    <source>
        <strain evidence="1 2">DSM 25609</strain>
    </source>
</reference>
<evidence type="ECO:0008006" key="3">
    <source>
        <dbReference type="Google" id="ProtNLM"/>
    </source>
</evidence>
<dbReference type="Pfam" id="PF13040">
    <property type="entry name" value="Fur_reg_FbpB"/>
    <property type="match status" value="1"/>
</dbReference>
<dbReference type="EMBL" id="JAGGKX010000001">
    <property type="protein sequence ID" value="MBP1968269.1"/>
    <property type="molecule type" value="Genomic_DNA"/>
</dbReference>
<dbReference type="InterPro" id="IPR025004">
    <property type="entry name" value="SenN/SenS"/>
</dbReference>
<comment type="caution">
    <text evidence="1">The sequence shown here is derived from an EMBL/GenBank/DDBJ whole genome shotgun (WGS) entry which is preliminary data.</text>
</comment>
<name>A0ABS4IBG6_9BACI</name>
<organism evidence="1 2">
    <name type="scientific">Virgibacillus natechei</name>
    <dbReference type="NCBI Taxonomy" id="1216297"/>
    <lineage>
        <taxon>Bacteria</taxon>
        <taxon>Bacillati</taxon>
        <taxon>Bacillota</taxon>
        <taxon>Bacilli</taxon>
        <taxon>Bacillales</taxon>
        <taxon>Bacillaceae</taxon>
        <taxon>Virgibacillus</taxon>
    </lineage>
</organism>
<evidence type="ECO:0000313" key="1">
    <source>
        <dbReference type="EMBL" id="MBP1968269.1"/>
    </source>
</evidence>
<proteinExistence type="predicted"/>
<sequence length="48" mass="5868">MRPRSLNFEQLVMQNKRELLDDKESISEIEIRLEKKQAVIREENQERP</sequence>
<dbReference type="Proteomes" id="UP001519345">
    <property type="component" value="Unassembled WGS sequence"/>
</dbReference>
<protein>
    <recommendedName>
        <fullName evidence="3">FbpB family small basic protein</fullName>
    </recommendedName>
</protein>
<evidence type="ECO:0000313" key="2">
    <source>
        <dbReference type="Proteomes" id="UP001519345"/>
    </source>
</evidence>
<gene>
    <name evidence="1" type="ORF">J2Z83_000361</name>
</gene>
<keyword evidence="2" id="KW-1185">Reference proteome</keyword>